<comment type="caution">
    <text evidence="2">The sequence shown here is derived from an EMBL/GenBank/DDBJ whole genome shotgun (WGS) entry which is preliminary data.</text>
</comment>
<dbReference type="PROSITE" id="PS51833">
    <property type="entry name" value="HDOD"/>
    <property type="match status" value="1"/>
</dbReference>
<keyword evidence="2" id="KW-0378">Hydrolase</keyword>
<dbReference type="PANTHER" id="PTHR33525:SF3">
    <property type="entry name" value="RIBONUCLEASE Y"/>
    <property type="match status" value="1"/>
</dbReference>
<dbReference type="InterPro" id="IPR052340">
    <property type="entry name" value="RNase_Y/CdgJ"/>
</dbReference>
<dbReference type="EMBL" id="PGXC01000032">
    <property type="protein sequence ID" value="PKK88868.1"/>
    <property type="molecule type" value="Genomic_DNA"/>
</dbReference>
<dbReference type="InterPro" id="IPR003607">
    <property type="entry name" value="HD/PDEase_dom"/>
</dbReference>
<gene>
    <name evidence="2" type="ORF">CVV64_16925</name>
</gene>
<dbReference type="InterPro" id="IPR013976">
    <property type="entry name" value="HDOD"/>
</dbReference>
<evidence type="ECO:0000313" key="2">
    <source>
        <dbReference type="EMBL" id="PKK88868.1"/>
    </source>
</evidence>
<dbReference type="Proteomes" id="UP000233256">
    <property type="component" value="Unassembled WGS sequence"/>
</dbReference>
<evidence type="ECO:0000313" key="3">
    <source>
        <dbReference type="Proteomes" id="UP000233256"/>
    </source>
</evidence>
<dbReference type="GO" id="GO:0016787">
    <property type="term" value="F:hydrolase activity"/>
    <property type="evidence" value="ECO:0007669"/>
    <property type="project" value="UniProtKB-KW"/>
</dbReference>
<accession>A0A2N1PKJ5</accession>
<feature type="domain" description="HDOD" evidence="1">
    <location>
        <begin position="23"/>
        <end position="221"/>
    </location>
</feature>
<dbReference type="PANTHER" id="PTHR33525">
    <property type="match status" value="1"/>
</dbReference>
<evidence type="ECO:0000259" key="1">
    <source>
        <dbReference type="PROSITE" id="PS51833"/>
    </source>
</evidence>
<dbReference type="Pfam" id="PF08668">
    <property type="entry name" value="HDOD"/>
    <property type="match status" value="1"/>
</dbReference>
<dbReference type="Gene3D" id="1.10.3210.10">
    <property type="entry name" value="Hypothetical protein af1432"/>
    <property type="match status" value="1"/>
</dbReference>
<proteinExistence type="predicted"/>
<protein>
    <submittedName>
        <fullName evidence="2">Phosphohydrolase</fullName>
    </submittedName>
</protein>
<sequence>MNNPASLEGKNRIREIVEKVERMPPLAPTVGRIIEIADSANADPRDLNKVITMDPVLTGRVLKLVNSAYFGLGTRVTQIIRAIVLLGLNTIKNLALSTAVLGQYSGADRLSGFDMDQFWEHSLAVATFAKLCAIKTGVDQSFHEEYFAAGLLHDVGKVVFDSQIPEEFGKALKVAKLGGISMVSAEERVLMVSHAEAGSWLATRWMFTPALAAAAGLHHDPPTSGEHARLVHAVHLGNVIAKSMGFGFSGSDRLEQVAPTTWEILGLSPDEARKMTAKLLPEIQKARAFLKVNKGQSL</sequence>
<organism evidence="2 3">
    <name type="scientific">Candidatus Wallbacteria bacterium HGW-Wallbacteria-1</name>
    <dbReference type="NCBI Taxonomy" id="2013854"/>
    <lineage>
        <taxon>Bacteria</taxon>
        <taxon>Candidatus Walliibacteriota</taxon>
    </lineage>
</organism>
<dbReference type="SUPFAM" id="SSF109604">
    <property type="entry name" value="HD-domain/PDEase-like"/>
    <property type="match status" value="1"/>
</dbReference>
<name>A0A2N1PKJ5_9BACT</name>
<dbReference type="CDD" id="cd00077">
    <property type="entry name" value="HDc"/>
    <property type="match status" value="1"/>
</dbReference>
<dbReference type="InterPro" id="IPR006675">
    <property type="entry name" value="HDIG_dom"/>
</dbReference>
<dbReference type="NCBIfam" id="TIGR00277">
    <property type="entry name" value="HDIG"/>
    <property type="match status" value="1"/>
</dbReference>
<dbReference type="AlphaFoldDB" id="A0A2N1PKJ5"/>
<reference evidence="2 3" key="1">
    <citation type="journal article" date="2017" name="ISME J.">
        <title>Potential for microbial H2 and metal transformations associated with novel bacteria and archaea in deep terrestrial subsurface sediments.</title>
        <authorList>
            <person name="Hernsdorf A.W."/>
            <person name="Amano Y."/>
            <person name="Miyakawa K."/>
            <person name="Ise K."/>
            <person name="Suzuki Y."/>
            <person name="Anantharaman K."/>
            <person name="Probst A."/>
            <person name="Burstein D."/>
            <person name="Thomas B.C."/>
            <person name="Banfield J.F."/>
        </authorList>
    </citation>
    <scope>NUCLEOTIDE SEQUENCE [LARGE SCALE GENOMIC DNA]</scope>
    <source>
        <strain evidence="2">HGW-Wallbacteria-1</strain>
    </source>
</reference>